<name>A0ABM5QM86_9CORY</name>
<dbReference type="Pfam" id="PF12724">
    <property type="entry name" value="Flavodoxin_5"/>
    <property type="match status" value="1"/>
</dbReference>
<reference evidence="2 3" key="1">
    <citation type="submission" date="2014-07" db="EMBL/GenBank/DDBJ databases">
        <title>Complete genome sequence of Corynebacterium atypicum DSM 44849: identifiction of the mycolic acid biosynthesis genes.</title>
        <authorList>
            <person name="Tippelt A."/>
            <person name="Mollmann S."/>
            <person name="Albersmeier A."/>
            <person name="Jaenicke S."/>
            <person name="Ruckert C."/>
            <person name="Tauch A."/>
        </authorList>
    </citation>
    <scope>NUCLEOTIDE SEQUENCE [LARGE SCALE GENOMIC DNA]</scope>
    <source>
        <strain evidence="2 3">R2070</strain>
    </source>
</reference>
<feature type="domain" description="Flavodoxin" evidence="1">
    <location>
        <begin position="8"/>
        <end position="140"/>
    </location>
</feature>
<protein>
    <recommendedName>
        <fullName evidence="1">Flavodoxin domain-containing protein</fullName>
    </recommendedName>
</protein>
<sequence length="179" mass="19483">MCVPVEIYCASTYGSTRQYAAELARRLGVTAHELDAEALKRQDLGSVDAPLIVLSPTFGPQIEAADVLADCDLGSRPTAAVAVGMSLPEAARSRDQMAGKLKDKPQVARFYLPGRLNYSEISRAHRAVMWGVIRALKAKPKKSDNDAAMIAAYDKDVDRVDFAELDALEAWARKHAPRA</sequence>
<dbReference type="SUPFAM" id="SSF52218">
    <property type="entry name" value="Flavoproteins"/>
    <property type="match status" value="1"/>
</dbReference>
<keyword evidence="3" id="KW-1185">Reference proteome</keyword>
<evidence type="ECO:0000313" key="2">
    <source>
        <dbReference type="EMBL" id="AIG63905.1"/>
    </source>
</evidence>
<dbReference type="InterPro" id="IPR026816">
    <property type="entry name" value="Flavodoxin_dom"/>
</dbReference>
<dbReference type="EMBL" id="CP008944">
    <property type="protein sequence ID" value="AIG63905.1"/>
    <property type="molecule type" value="Genomic_DNA"/>
</dbReference>
<dbReference type="RefSeq" id="WP_038604938.1">
    <property type="nucleotide sequence ID" value="NZ_CP008944.1"/>
</dbReference>
<dbReference type="InterPro" id="IPR029039">
    <property type="entry name" value="Flavoprotein-like_sf"/>
</dbReference>
<dbReference type="Proteomes" id="UP000028504">
    <property type="component" value="Chromosome"/>
</dbReference>
<evidence type="ECO:0000313" key="3">
    <source>
        <dbReference type="Proteomes" id="UP000028504"/>
    </source>
</evidence>
<accession>A0ABM5QM86</accession>
<gene>
    <name evidence="2" type="ORF">CATYP_03665</name>
</gene>
<proteinExistence type="predicted"/>
<organism evidence="2 3">
    <name type="scientific">Corynebacterium atypicum</name>
    <dbReference type="NCBI Taxonomy" id="191610"/>
    <lineage>
        <taxon>Bacteria</taxon>
        <taxon>Bacillati</taxon>
        <taxon>Actinomycetota</taxon>
        <taxon>Actinomycetes</taxon>
        <taxon>Mycobacteriales</taxon>
        <taxon>Corynebacteriaceae</taxon>
        <taxon>Corynebacterium</taxon>
    </lineage>
</organism>
<evidence type="ECO:0000259" key="1">
    <source>
        <dbReference type="Pfam" id="PF12724"/>
    </source>
</evidence>